<evidence type="ECO:0000259" key="4">
    <source>
        <dbReference type="Pfam" id="PF03109"/>
    </source>
</evidence>
<comment type="similarity">
    <text evidence="1">Belongs to the protein kinase superfamily. ADCK protein kinase family.</text>
</comment>
<dbReference type="SUPFAM" id="SSF56112">
    <property type="entry name" value="Protein kinase-like (PK-like)"/>
    <property type="match status" value="1"/>
</dbReference>
<proteinExistence type="inferred from homology"/>
<dbReference type="CDD" id="cd13971">
    <property type="entry name" value="ADCK2-like"/>
    <property type="match status" value="1"/>
</dbReference>
<organism evidence="5">
    <name type="scientific">Strigomonas galati</name>
    <dbReference type="NCBI Taxonomy" id="1003336"/>
    <lineage>
        <taxon>Eukaryota</taxon>
        <taxon>Discoba</taxon>
        <taxon>Euglenozoa</taxon>
        <taxon>Kinetoplastea</taxon>
        <taxon>Metakinetoplastina</taxon>
        <taxon>Trypanosomatida</taxon>
        <taxon>Trypanosomatidae</taxon>
        <taxon>Strigomonadinae</taxon>
        <taxon>Strigomonas</taxon>
    </lineage>
</organism>
<sequence length="681" mass="76702">MSTAALRQRITSVSLKQLAAVTTGLCCCGAGGSYAYYRAVLLPALQEEQRRERAMAPRRRTQQYISGTKDGSGLLPEAERFPQLRPAWLRRWVFYGYVGYRLLLLGWRGLPLLWWALLTQLRLCSRNVFYLKFKTFLADMGPSYIKLGQWVATRPDFFPSELCEALEDLFDNTAPHSWRHTEKLLRRPYPSSSDAAKGVVGKAATTTAATATKKKDEEKHNALYYLSEIEKQPINSGSIAQIHRAKLREAVDGLPAGTELALKITHPHIREQIAADLCAMRLCLAFCTFCYPTLRYFNFDKSINEFSSLIRSQLDLRMECDNVQQFRYNFRHVKGIVFPTPLPSLSTEDILFETFEAGEPLQRVPCSEDNADIADLGCHMFLKMLFEDNFVHSDLHPGNLLLRTNDDVIAAQQRNRHAKLYNRDGKERTPRELIVLDAGLVTSLSKDERNNFITLFAAVACGDGELGADLMLDRLPKDQQQQPSTASSTITTTNNNNNTNNTNKSNEGAEDTDNSSHVDRVKFREDMKQVFDMVSPHNTPGFKLSHVRLGTVLARVLRVVRENNTSLDGNFASLVLTVIVGEGLGRKLVPDFNIFSEAAPYMITYLDNKEFLFLANKLRMTYGTSGLCRDSTEVFMTRTAKANNVAEVATRKTMEKLQQLAVSAEEEEEGTEDKKSVKVVG</sequence>
<dbReference type="InterPro" id="IPR004147">
    <property type="entry name" value="ABC1_dom"/>
</dbReference>
<feature type="region of interest" description="Disordered" evidence="2">
    <location>
        <begin position="660"/>
        <end position="681"/>
    </location>
</feature>
<dbReference type="EMBL" id="KF160280">
    <property type="protein sequence ID" value="AGU67995.1"/>
    <property type="molecule type" value="Genomic_DNA"/>
</dbReference>
<accession>T1YSS1</accession>
<feature type="region of interest" description="Disordered" evidence="2">
    <location>
        <begin position="477"/>
        <end position="518"/>
    </location>
</feature>
<feature type="domain" description="ABC1 atypical kinase-like" evidence="4">
    <location>
        <begin position="222"/>
        <end position="463"/>
    </location>
</feature>
<keyword evidence="3" id="KW-1133">Transmembrane helix</keyword>
<evidence type="ECO:0000256" key="3">
    <source>
        <dbReference type="SAM" id="Phobius"/>
    </source>
</evidence>
<feature type="compositionally biased region" description="Basic and acidic residues" evidence="2">
    <location>
        <begin position="672"/>
        <end position="681"/>
    </location>
</feature>
<dbReference type="PANTHER" id="PTHR45890:SF1">
    <property type="entry name" value="AARF DOMAIN CONTAINING KINASE 2"/>
    <property type="match status" value="1"/>
</dbReference>
<feature type="transmembrane region" description="Helical" evidence="3">
    <location>
        <begin position="92"/>
        <end position="117"/>
    </location>
</feature>
<keyword evidence="5" id="KW-0830">Ubiquinone</keyword>
<protein>
    <submittedName>
        <fullName evidence="5">Ubiquinone biosynthesis protein</fullName>
    </submittedName>
</protein>
<dbReference type="PANTHER" id="PTHR45890">
    <property type="entry name" value="AARF DOMAIN CONTAINING KINASE 2 (PREDICTED)"/>
    <property type="match status" value="1"/>
</dbReference>
<evidence type="ECO:0000256" key="2">
    <source>
        <dbReference type="SAM" id="MobiDB-lite"/>
    </source>
</evidence>
<dbReference type="InterPro" id="IPR044095">
    <property type="entry name" value="ADCK2_dom"/>
</dbReference>
<evidence type="ECO:0000313" key="5">
    <source>
        <dbReference type="EMBL" id="AGU67995.1"/>
    </source>
</evidence>
<evidence type="ECO:0000256" key="1">
    <source>
        <dbReference type="ARBA" id="ARBA00009670"/>
    </source>
</evidence>
<keyword evidence="3" id="KW-0812">Transmembrane</keyword>
<feature type="compositionally biased region" description="Low complexity" evidence="2">
    <location>
        <begin position="484"/>
        <end position="506"/>
    </location>
</feature>
<name>T1YSS1_9TRYP</name>
<dbReference type="AlphaFoldDB" id="T1YSS1"/>
<reference evidence="5" key="1">
    <citation type="journal article" date="2013" name="PLoS ONE">
        <title>Biosynthesis of vitamins and cofactors in bacterium-harbouring trypanosomatids depends on the symbiotic association as revealed by genomic analyses.</title>
        <authorList>
            <person name="Klein C.C."/>
            <person name="Alves J.M."/>
            <person name="Serrano M.G."/>
            <person name="Buck G.A."/>
            <person name="Vasconcelos A.T."/>
            <person name="Sagot M.F."/>
            <person name="Teixeira M.M."/>
            <person name="Camargo E.P."/>
            <person name="Motta M.C."/>
        </authorList>
    </citation>
    <scope>NUCLEOTIDE SEQUENCE</scope>
    <source>
        <strain evidence="5">TCC219</strain>
    </source>
</reference>
<keyword evidence="3" id="KW-0472">Membrane</keyword>
<dbReference type="InterPro" id="IPR052402">
    <property type="entry name" value="ADCK_kinase"/>
</dbReference>
<dbReference type="InterPro" id="IPR011009">
    <property type="entry name" value="Kinase-like_dom_sf"/>
</dbReference>
<dbReference type="Pfam" id="PF03109">
    <property type="entry name" value="ABC1"/>
    <property type="match status" value="1"/>
</dbReference>